<dbReference type="Gene3D" id="3.90.226.10">
    <property type="entry name" value="2-enoyl-CoA Hydratase, Chain A, domain 1"/>
    <property type="match status" value="1"/>
</dbReference>
<dbReference type="InterPro" id="IPR014748">
    <property type="entry name" value="Enoyl-CoA_hydra_C"/>
</dbReference>
<dbReference type="GO" id="GO:0018812">
    <property type="term" value="F:3-hydroxyacyl-CoA dehydratase activity"/>
    <property type="evidence" value="ECO:0007669"/>
    <property type="project" value="RHEA"/>
</dbReference>
<dbReference type="EC" id="4.2.1.17" evidence="2"/>
<dbReference type="InterPro" id="IPR001753">
    <property type="entry name" value="Enoyl-CoA_hydra/iso"/>
</dbReference>
<evidence type="ECO:0000256" key="3">
    <source>
        <dbReference type="ARBA" id="ARBA00023098"/>
    </source>
</evidence>
<evidence type="ECO:0000256" key="6">
    <source>
        <dbReference type="ARBA" id="ARBA00023717"/>
    </source>
</evidence>
<dbReference type="FunFam" id="1.10.12.10:FF:000001">
    <property type="entry name" value="Probable enoyl-CoA hydratase, mitochondrial"/>
    <property type="match status" value="1"/>
</dbReference>
<evidence type="ECO:0000313" key="8">
    <source>
        <dbReference type="EMBL" id="CCH70403.1"/>
    </source>
</evidence>
<dbReference type="PANTHER" id="PTHR11941">
    <property type="entry name" value="ENOYL-COA HYDRATASE-RELATED"/>
    <property type="match status" value="1"/>
</dbReference>
<gene>
    <name evidence="8" type="ORF">BN10_570010</name>
</gene>
<dbReference type="FunFam" id="3.90.226.10:FF:000009">
    <property type="entry name" value="Carnitinyl-CoA dehydratase"/>
    <property type="match status" value="1"/>
</dbReference>
<dbReference type="Proteomes" id="UP000013167">
    <property type="component" value="Unassembled WGS sequence"/>
</dbReference>
<dbReference type="SUPFAM" id="SSF52096">
    <property type="entry name" value="ClpP/crotonase"/>
    <property type="match status" value="1"/>
</dbReference>
<reference evidence="8 9" key="1">
    <citation type="journal article" date="2013" name="ISME J.">
        <title>A metabolic model for members of the genus Tetrasphaera involved in enhanced biological phosphorus removal.</title>
        <authorList>
            <person name="Kristiansen R."/>
            <person name="Nguyen H.T.T."/>
            <person name="Saunders A.M."/>
            <person name="Nielsen J.L."/>
            <person name="Wimmer R."/>
            <person name="Le V.Q."/>
            <person name="McIlroy S.J."/>
            <person name="Petrovski S."/>
            <person name="Seviour R.J."/>
            <person name="Calteau A."/>
            <person name="Nielsen K.L."/>
            <person name="Nielsen P.H."/>
        </authorList>
    </citation>
    <scope>NUCLEOTIDE SEQUENCE [LARGE SCALE GENOMIC DNA]</scope>
    <source>
        <strain evidence="8 9">Lp2</strain>
    </source>
</reference>
<dbReference type="InterPro" id="IPR029045">
    <property type="entry name" value="ClpP/crotonase-like_dom_sf"/>
</dbReference>
<dbReference type="Gene3D" id="1.10.12.10">
    <property type="entry name" value="Lyase 2-enoyl-coa Hydratase, Chain A, domain 2"/>
    <property type="match status" value="1"/>
</dbReference>
<dbReference type="InterPro" id="IPR018376">
    <property type="entry name" value="Enoyl-CoA_hyd/isom_CS"/>
</dbReference>
<dbReference type="AlphaFoldDB" id="N0E0B5"/>
<keyword evidence="3" id="KW-0443">Lipid metabolism</keyword>
<keyword evidence="9" id="KW-1185">Reference proteome</keyword>
<evidence type="ECO:0000256" key="1">
    <source>
        <dbReference type="ARBA" id="ARBA00005254"/>
    </source>
</evidence>
<comment type="similarity">
    <text evidence="1 7">Belongs to the enoyl-CoA hydratase/isomerase family.</text>
</comment>
<name>N0E0B5_9MICO</name>
<dbReference type="EMBL" id="CAIZ01000127">
    <property type="protein sequence ID" value="CCH70403.1"/>
    <property type="molecule type" value="Genomic_DNA"/>
</dbReference>
<dbReference type="RefSeq" id="WP_010850252.1">
    <property type="nucleotide sequence ID" value="NZ_HF570956.1"/>
</dbReference>
<evidence type="ECO:0000256" key="7">
    <source>
        <dbReference type="RuleBase" id="RU003707"/>
    </source>
</evidence>
<evidence type="ECO:0000313" key="9">
    <source>
        <dbReference type="Proteomes" id="UP000013167"/>
    </source>
</evidence>
<proteinExistence type="inferred from homology"/>
<comment type="catalytic activity">
    <reaction evidence="5">
        <text>a (3S)-3-hydroxyacyl-CoA = a (2E)-enoyl-CoA + H2O</text>
        <dbReference type="Rhea" id="RHEA:16105"/>
        <dbReference type="ChEBI" id="CHEBI:15377"/>
        <dbReference type="ChEBI" id="CHEBI:57318"/>
        <dbReference type="ChEBI" id="CHEBI:58856"/>
        <dbReference type="EC" id="4.2.1.17"/>
    </reaction>
</comment>
<dbReference type="STRING" id="1193181.BN10_570010"/>
<sequence>MTELVRLEVEDGIGTIRLDRPPMNALCAQLGRELGALLPEITERSDISAVIVHGGEKVFAAGADIKEMADLDLAGMTTYGRLLQDFTNGLAALPKPTIAAITGYALGGGFELALCCDFRIAGATAKVGFPEITLGVIPGMGGTQRAARLIGPSRAKEIVFSGRFIGAEEALAMGLVNQVVPEDEDVYAAARAWAQRYVGGPAMAYAAAKQVIDRGVEVDLATGLEIERMAFASLFATDDQKIGMAAFVAKEKPTFTGR</sequence>
<comment type="caution">
    <text evidence="8">The sequence shown here is derived from an EMBL/GenBank/DDBJ whole genome shotgun (WGS) entry which is preliminary data.</text>
</comment>
<accession>N0E0B5</accession>
<dbReference type="eggNOG" id="COG1024">
    <property type="taxonomic scope" value="Bacteria"/>
</dbReference>
<evidence type="ECO:0000256" key="4">
    <source>
        <dbReference type="ARBA" id="ARBA00023239"/>
    </source>
</evidence>
<dbReference type="GO" id="GO:0006635">
    <property type="term" value="P:fatty acid beta-oxidation"/>
    <property type="evidence" value="ECO:0007669"/>
    <property type="project" value="TreeGrafter"/>
</dbReference>
<dbReference type="CDD" id="cd06558">
    <property type="entry name" value="crotonase-like"/>
    <property type="match status" value="1"/>
</dbReference>
<keyword evidence="4 8" id="KW-0456">Lyase</keyword>
<protein>
    <recommendedName>
        <fullName evidence="2">enoyl-CoA hydratase</fullName>
        <ecNumber evidence="2">4.2.1.17</ecNumber>
    </recommendedName>
</protein>
<dbReference type="PROSITE" id="PS00166">
    <property type="entry name" value="ENOYL_COA_HYDRATASE"/>
    <property type="match status" value="1"/>
</dbReference>
<dbReference type="OrthoDB" id="8452484at2"/>
<comment type="catalytic activity">
    <reaction evidence="6">
        <text>a 4-saturated-(3S)-3-hydroxyacyl-CoA = a (3E)-enoyl-CoA + H2O</text>
        <dbReference type="Rhea" id="RHEA:20724"/>
        <dbReference type="ChEBI" id="CHEBI:15377"/>
        <dbReference type="ChEBI" id="CHEBI:58521"/>
        <dbReference type="ChEBI" id="CHEBI:137480"/>
        <dbReference type="EC" id="4.2.1.17"/>
    </reaction>
</comment>
<dbReference type="HOGENOM" id="CLU_009834_7_6_11"/>
<evidence type="ECO:0000256" key="2">
    <source>
        <dbReference type="ARBA" id="ARBA00012076"/>
    </source>
</evidence>
<evidence type="ECO:0000256" key="5">
    <source>
        <dbReference type="ARBA" id="ARBA00023709"/>
    </source>
</evidence>
<organism evidence="8 9">
    <name type="scientific">Phycicoccus elongatus Lp2</name>
    <dbReference type="NCBI Taxonomy" id="1193181"/>
    <lineage>
        <taxon>Bacteria</taxon>
        <taxon>Bacillati</taxon>
        <taxon>Actinomycetota</taxon>
        <taxon>Actinomycetes</taxon>
        <taxon>Micrococcales</taxon>
        <taxon>Intrasporangiaceae</taxon>
        <taxon>Phycicoccus</taxon>
    </lineage>
</organism>
<dbReference type="Pfam" id="PF00378">
    <property type="entry name" value="ECH_1"/>
    <property type="match status" value="1"/>
</dbReference>
<dbReference type="PANTHER" id="PTHR11941:SF169">
    <property type="entry name" value="(7AS)-7A-METHYL-1,5-DIOXO-2,3,5,6,7,7A-HEXAHYDRO-1H-INDENE-CARBOXYL-COA HYDROLASE"/>
    <property type="match status" value="1"/>
</dbReference>